<proteinExistence type="predicted"/>
<gene>
    <name evidence="2" type="ORF">BLNAU_20163</name>
</gene>
<organism evidence="2 3">
    <name type="scientific">Blattamonas nauphoetae</name>
    <dbReference type="NCBI Taxonomy" id="2049346"/>
    <lineage>
        <taxon>Eukaryota</taxon>
        <taxon>Metamonada</taxon>
        <taxon>Preaxostyla</taxon>
        <taxon>Oxymonadida</taxon>
        <taxon>Blattamonas</taxon>
    </lineage>
</organism>
<feature type="region of interest" description="Disordered" evidence="1">
    <location>
        <begin position="179"/>
        <end position="207"/>
    </location>
</feature>
<dbReference type="EMBL" id="JARBJD010000279">
    <property type="protein sequence ID" value="KAK2944920.1"/>
    <property type="molecule type" value="Genomic_DNA"/>
</dbReference>
<name>A0ABQ9X3N1_9EUKA</name>
<evidence type="ECO:0000256" key="1">
    <source>
        <dbReference type="SAM" id="MobiDB-lite"/>
    </source>
</evidence>
<feature type="region of interest" description="Disordered" evidence="1">
    <location>
        <begin position="31"/>
        <end position="54"/>
    </location>
</feature>
<dbReference type="InterPro" id="IPR011050">
    <property type="entry name" value="Pectin_lyase_fold/virulence"/>
</dbReference>
<evidence type="ECO:0000313" key="3">
    <source>
        <dbReference type="Proteomes" id="UP001281761"/>
    </source>
</evidence>
<dbReference type="SUPFAM" id="SSF51126">
    <property type="entry name" value="Pectin lyase-like"/>
    <property type="match status" value="1"/>
</dbReference>
<accession>A0ABQ9X3N1</accession>
<protein>
    <submittedName>
        <fullName evidence="2">Uncharacterized protein</fullName>
    </submittedName>
</protein>
<dbReference type="Proteomes" id="UP001281761">
    <property type="component" value="Unassembled WGS sequence"/>
</dbReference>
<keyword evidence="3" id="KW-1185">Reference proteome</keyword>
<reference evidence="2 3" key="1">
    <citation type="journal article" date="2022" name="bioRxiv">
        <title>Genomics of Preaxostyla Flagellates Illuminates Evolutionary Transitions and the Path Towards Mitochondrial Loss.</title>
        <authorList>
            <person name="Novak L.V.F."/>
            <person name="Treitli S.C."/>
            <person name="Pyrih J."/>
            <person name="Halakuc P."/>
            <person name="Pipaliya S.V."/>
            <person name="Vacek V."/>
            <person name="Brzon O."/>
            <person name="Soukal P."/>
            <person name="Eme L."/>
            <person name="Dacks J.B."/>
            <person name="Karnkowska A."/>
            <person name="Elias M."/>
            <person name="Hampl V."/>
        </authorList>
    </citation>
    <scope>NUCLEOTIDE SEQUENCE [LARGE SCALE GENOMIC DNA]</scope>
    <source>
        <strain evidence="2">NAU3</strain>
        <tissue evidence="2">Gut</tissue>
    </source>
</reference>
<feature type="compositionally biased region" description="Polar residues" evidence="1">
    <location>
        <begin position="189"/>
        <end position="207"/>
    </location>
</feature>
<sequence length="837" mass="89887">MSPFVIGDSGMESSASISIISCSHHSSTESPSLLPLVSDPASFPPSPRDSLADRHDADTFGVGSVSIVGSQLTVKSKHLLVGTGPLFDFGHFFGTGLSGIVGCSVSLSSSFLINTTSTHLSSRSAPSCSFLTQRLVGVSVSESTNHLSGTSGVPLDWAGSSLLSNCSFSSCITNTAPDPITEPTKDPSKTYTTHVSKSSRISHSQSTNDTTVHNHVWIMSCDFAYLTSKTNGSAIDITGYRADVVIKDSSFERCQSTSNKSFGGALHLTHAYNSSATDKFFCTLFNCQFVNNTSARTGGHISGEHFSPFTIAQCTFKNSRSTTSTRLAQNTPVYIFLYGPCRIDNCTLSKNEGGVSGGVSIGQHLPTGYVILTDVLFEDNVCTAATVSAQFTDCSFYDSTGLPQCQFINCFSTSAQPHFGIFFPPQIKPDWIGPSITSVDMTIQENGDGDGFEVVLSFEGVFTGTSRKYDVTLEDADGNAFVAEQVSFSKTAGTATFALDSPQISSLSSSTEYKIVDVQKSSSQSASNEMVFEGETEPDWTWWHHTPESRAGSMVGLSFTTPAVSTLTNIEAELNPSNGNESIVVVTLDRILGGSFTLVVFDSSDALQTEISIGQFSFTFSSTPTTSSHTVVVYPSGLLSYGKTYTVKTLSSSTLIVSHTSPTFTIPNAPPTVTLFSIQQQNNPSQFMLVLEGMELPVGERWTVTLTTGYHISGSFVRPTMGESDPLEFKTNGVDYDRTYTVANVSLENGTTINLQINVFTTPPAPVLSSVRASLDESKENLILVLTGKTLPHGACWMTLNREDNNQYLDLEFNCWSDEISPTFSMSSNAQLDYGKT</sequence>
<evidence type="ECO:0000313" key="2">
    <source>
        <dbReference type="EMBL" id="KAK2944920.1"/>
    </source>
</evidence>
<comment type="caution">
    <text evidence="2">The sequence shown here is derived from an EMBL/GenBank/DDBJ whole genome shotgun (WGS) entry which is preliminary data.</text>
</comment>